<dbReference type="EMBL" id="BQKI01000085">
    <property type="protein sequence ID" value="GJN34593.1"/>
    <property type="molecule type" value="Genomic_DNA"/>
</dbReference>
<dbReference type="Pfam" id="PF13041">
    <property type="entry name" value="PPR_2"/>
    <property type="match status" value="2"/>
</dbReference>
<feature type="repeat" description="PPR" evidence="3">
    <location>
        <begin position="315"/>
        <end position="349"/>
    </location>
</feature>
<dbReference type="Pfam" id="PF01535">
    <property type="entry name" value="PPR"/>
    <property type="match status" value="5"/>
</dbReference>
<proteinExistence type="predicted"/>
<dbReference type="AlphaFoldDB" id="A0AAV5FI58"/>
<dbReference type="FunFam" id="1.25.40.10:FF:000470">
    <property type="entry name" value="Pentatricopeptide repeat-containing protein At5g66520"/>
    <property type="match status" value="1"/>
</dbReference>
<dbReference type="InterPro" id="IPR046848">
    <property type="entry name" value="E_motif"/>
</dbReference>
<dbReference type="PANTHER" id="PTHR47926:SF528">
    <property type="entry name" value="PENTATRICOPEPTIDE REPEAT-CONTAINING PROTEIN"/>
    <property type="match status" value="1"/>
</dbReference>
<dbReference type="Proteomes" id="UP001054889">
    <property type="component" value="Unassembled WGS sequence"/>
</dbReference>
<gene>
    <name evidence="4" type="primary">gb23270</name>
    <name evidence="4" type="ORF">PR202_gb23270</name>
</gene>
<organism evidence="4 5">
    <name type="scientific">Eleusine coracana subsp. coracana</name>
    <dbReference type="NCBI Taxonomy" id="191504"/>
    <lineage>
        <taxon>Eukaryota</taxon>
        <taxon>Viridiplantae</taxon>
        <taxon>Streptophyta</taxon>
        <taxon>Embryophyta</taxon>
        <taxon>Tracheophyta</taxon>
        <taxon>Spermatophyta</taxon>
        <taxon>Magnoliopsida</taxon>
        <taxon>Liliopsida</taxon>
        <taxon>Poales</taxon>
        <taxon>Poaceae</taxon>
        <taxon>PACMAD clade</taxon>
        <taxon>Chloridoideae</taxon>
        <taxon>Cynodonteae</taxon>
        <taxon>Eleusininae</taxon>
        <taxon>Eleusine</taxon>
    </lineage>
</organism>
<dbReference type="Gene3D" id="1.25.40.10">
    <property type="entry name" value="Tetratricopeptide repeat domain"/>
    <property type="match status" value="4"/>
</dbReference>
<dbReference type="Pfam" id="PF20431">
    <property type="entry name" value="E_motif"/>
    <property type="match status" value="1"/>
</dbReference>
<keyword evidence="1" id="KW-0677">Repeat</keyword>
<keyword evidence="2" id="KW-0809">Transit peptide</keyword>
<dbReference type="FunFam" id="1.25.40.10:FF:000090">
    <property type="entry name" value="Pentatricopeptide repeat-containing protein, chloroplastic"/>
    <property type="match status" value="1"/>
</dbReference>
<feature type="repeat" description="PPR" evidence="3">
    <location>
        <begin position="82"/>
        <end position="116"/>
    </location>
</feature>
<dbReference type="InterPro" id="IPR011990">
    <property type="entry name" value="TPR-like_helical_dom_sf"/>
</dbReference>
<dbReference type="NCBIfam" id="TIGR00756">
    <property type="entry name" value="PPR"/>
    <property type="match status" value="6"/>
</dbReference>
<dbReference type="InterPro" id="IPR002885">
    <property type="entry name" value="PPR_rpt"/>
</dbReference>
<comment type="caution">
    <text evidence="4">The sequence shown here is derived from an EMBL/GenBank/DDBJ whole genome shotgun (WGS) entry which is preliminary data.</text>
</comment>
<accession>A0AAV5FI58</accession>
<dbReference type="InterPro" id="IPR046960">
    <property type="entry name" value="PPR_At4g14850-like_plant"/>
</dbReference>
<dbReference type="GO" id="GO:0003723">
    <property type="term" value="F:RNA binding"/>
    <property type="evidence" value="ECO:0007669"/>
    <property type="project" value="InterPro"/>
</dbReference>
<protein>
    <recommendedName>
        <fullName evidence="6">Pentatricopeptide repeat-containing protein</fullName>
    </recommendedName>
</protein>
<feature type="repeat" description="PPR" evidence="3">
    <location>
        <begin position="183"/>
        <end position="217"/>
    </location>
</feature>
<evidence type="ECO:0008006" key="6">
    <source>
        <dbReference type="Google" id="ProtNLM"/>
    </source>
</evidence>
<evidence type="ECO:0000256" key="3">
    <source>
        <dbReference type="PROSITE-ProRule" id="PRU00708"/>
    </source>
</evidence>
<reference evidence="4" key="1">
    <citation type="journal article" date="2018" name="DNA Res.">
        <title>Multiple hybrid de novo genome assembly of finger millet, an orphan allotetraploid crop.</title>
        <authorList>
            <person name="Hatakeyama M."/>
            <person name="Aluri S."/>
            <person name="Balachadran M.T."/>
            <person name="Sivarajan S.R."/>
            <person name="Patrignani A."/>
            <person name="Gruter S."/>
            <person name="Poveda L."/>
            <person name="Shimizu-Inatsugi R."/>
            <person name="Baeten J."/>
            <person name="Francoijs K.J."/>
            <person name="Nataraja K.N."/>
            <person name="Reddy Y.A.N."/>
            <person name="Phadnis S."/>
            <person name="Ravikumar R.L."/>
            <person name="Schlapbach R."/>
            <person name="Sreeman S.M."/>
            <person name="Shimizu K.K."/>
        </authorList>
    </citation>
    <scope>NUCLEOTIDE SEQUENCE</scope>
</reference>
<evidence type="ECO:0000256" key="1">
    <source>
        <dbReference type="ARBA" id="ARBA00022737"/>
    </source>
</evidence>
<evidence type="ECO:0000313" key="4">
    <source>
        <dbReference type="EMBL" id="GJN34593.1"/>
    </source>
</evidence>
<name>A0AAV5FI58_ELECO</name>
<dbReference type="GO" id="GO:0009451">
    <property type="term" value="P:RNA modification"/>
    <property type="evidence" value="ECO:0007669"/>
    <property type="project" value="InterPro"/>
</dbReference>
<evidence type="ECO:0000256" key="2">
    <source>
        <dbReference type="ARBA" id="ARBA00022946"/>
    </source>
</evidence>
<sequence length="642" mass="71099">MLAPATAVASRHLPCTINELLRQCRSVQQLNQLHAHLLVHGSSAVCVVAPQLLASYCALSPGSGHGALCYARHLFDGIPNPDRVACNNLVRAYSNSSCPEEALRLHRRMLRLGMLPNEFTLPFVLKACTRAQAWEHALAVHAVVVKLGFVQQVFVGNALLHSYSSASSLGDSRHFFDEMVGKNIVSWNSMIGAYAQAGDSREALMLFREMRLKCLLADEFTLASLLFACSQEGNLRLGRLVHCRILVTGARVDLILGNALVDMYGKCGDLWMAGKYFDMMPHKNVISWTSMLCAHAKHGSVDAARDWFDKMPERSIVSWNAMISCHVQVGRCHEALNLYNRMQSLGFTPDEVTLAAVLSACGNIGDLTLGKAIHNYIRDIFNPGITLINSLMDMYAKCGQVDTAIGLFNDMHNKNTISWNVIIGGLAMHGRAQDTIMFFRSMVHNSSPDDITFVCLLSACSHGGLLEDGQYYFEAMTRIYNVKHEIEHYACMVDLLGRHGQLEKAVDLIKDMPMKPDVVVWGALLGACRIHGNVVIGKQVIKQLLELEGISGGLFVLISNLLYETHHWEDMKRLRKLMKECGAKKDMGVSSIEVDNSIQEFGVDDARHESSNDIYAAVDQLSCHLVSLHASALQPEELFVED</sequence>
<feature type="repeat" description="PPR" evidence="3">
    <location>
        <begin position="384"/>
        <end position="418"/>
    </location>
</feature>
<evidence type="ECO:0000313" key="5">
    <source>
        <dbReference type="Proteomes" id="UP001054889"/>
    </source>
</evidence>
<reference evidence="4" key="2">
    <citation type="submission" date="2021-12" db="EMBL/GenBank/DDBJ databases">
        <title>Resequencing data analysis of finger millet.</title>
        <authorList>
            <person name="Hatakeyama M."/>
            <person name="Aluri S."/>
            <person name="Balachadran M.T."/>
            <person name="Sivarajan S.R."/>
            <person name="Poveda L."/>
            <person name="Shimizu-Inatsugi R."/>
            <person name="Schlapbach R."/>
            <person name="Sreeman S.M."/>
            <person name="Shimizu K.K."/>
        </authorList>
    </citation>
    <scope>NUCLEOTIDE SEQUENCE</scope>
</reference>
<dbReference type="PANTHER" id="PTHR47926">
    <property type="entry name" value="PENTATRICOPEPTIDE REPEAT-CONTAINING PROTEIN"/>
    <property type="match status" value="1"/>
</dbReference>
<dbReference type="PROSITE" id="PS51375">
    <property type="entry name" value="PPR"/>
    <property type="match status" value="5"/>
</dbReference>
<dbReference type="FunFam" id="1.25.40.10:FF:000348">
    <property type="entry name" value="Pentatricopeptide repeat-containing protein chloroplastic"/>
    <property type="match status" value="1"/>
</dbReference>
<keyword evidence="5" id="KW-1185">Reference proteome</keyword>
<feature type="repeat" description="PPR" evidence="3">
    <location>
        <begin position="284"/>
        <end position="314"/>
    </location>
</feature>